<proteinExistence type="predicted"/>
<dbReference type="SUPFAM" id="SSF49384">
    <property type="entry name" value="Carbohydrate-binding domain"/>
    <property type="match status" value="1"/>
</dbReference>
<accession>A0ABY4S2H3</accession>
<reference evidence="3" key="1">
    <citation type="submission" date="2022-05" db="EMBL/GenBank/DDBJ databases">
        <title>An RpoN-dependent PEP-CTERM gene is involved in floc formation of an Aquincola tertiaricarbonis strain.</title>
        <authorList>
            <person name="Qiu D."/>
            <person name="Xia M."/>
        </authorList>
    </citation>
    <scope>NUCLEOTIDE SEQUENCE</scope>
    <source>
        <strain evidence="3">RN12</strain>
    </source>
</reference>
<dbReference type="InterPro" id="IPR013424">
    <property type="entry name" value="Ice-binding_C"/>
</dbReference>
<evidence type="ECO:0000256" key="1">
    <source>
        <dbReference type="SAM" id="SignalP"/>
    </source>
</evidence>
<protein>
    <submittedName>
        <fullName evidence="3">PEP-CTERM sorting domain-containing protein</fullName>
    </submittedName>
</protein>
<evidence type="ECO:0000259" key="2">
    <source>
        <dbReference type="Pfam" id="PF07589"/>
    </source>
</evidence>
<feature type="signal peptide" evidence="1">
    <location>
        <begin position="1"/>
        <end position="21"/>
    </location>
</feature>
<sequence>MSKLKALCACLCLFGAGLAPAAPILSFSAIERTVGVGSGVELVVSTSGIASGGLASVHFDLNFSTAGLTLLSATAGDFFTLNGASLWTDNVSAGLTAGMSVASTITDATTAPDVLGFDFLELLGTASVSDGELVRLLFSATDAASTRLFTNDVVLIDAVGTAYNQAGETITPRSQFNVPEPSTLALAGVALVALGGRRLLRAGQSPAAVEE</sequence>
<dbReference type="Proteomes" id="UP001056201">
    <property type="component" value="Chromosome 1"/>
</dbReference>
<name>A0ABY4S2H3_AQUTE</name>
<dbReference type="RefSeq" id="WP_250195113.1">
    <property type="nucleotide sequence ID" value="NZ_CP097635.1"/>
</dbReference>
<feature type="chain" id="PRO_5047350918" evidence="1">
    <location>
        <begin position="22"/>
        <end position="211"/>
    </location>
</feature>
<dbReference type="Pfam" id="PF07589">
    <property type="entry name" value="PEP-CTERM"/>
    <property type="match status" value="1"/>
</dbReference>
<gene>
    <name evidence="3" type="ORF">MW290_13220</name>
</gene>
<feature type="domain" description="Ice-binding protein C-terminal" evidence="2">
    <location>
        <begin position="178"/>
        <end position="198"/>
    </location>
</feature>
<dbReference type="Gene3D" id="2.60.40.680">
    <property type="match status" value="1"/>
</dbReference>
<dbReference type="InterPro" id="IPR008965">
    <property type="entry name" value="CBM2/CBM3_carb-bd_dom_sf"/>
</dbReference>
<dbReference type="EMBL" id="CP097635">
    <property type="protein sequence ID" value="URI06850.1"/>
    <property type="molecule type" value="Genomic_DNA"/>
</dbReference>
<keyword evidence="4" id="KW-1185">Reference proteome</keyword>
<keyword evidence="1" id="KW-0732">Signal</keyword>
<evidence type="ECO:0000313" key="4">
    <source>
        <dbReference type="Proteomes" id="UP001056201"/>
    </source>
</evidence>
<organism evidence="3 4">
    <name type="scientific">Aquincola tertiaricarbonis</name>
    <dbReference type="NCBI Taxonomy" id="391953"/>
    <lineage>
        <taxon>Bacteria</taxon>
        <taxon>Pseudomonadati</taxon>
        <taxon>Pseudomonadota</taxon>
        <taxon>Betaproteobacteria</taxon>
        <taxon>Burkholderiales</taxon>
        <taxon>Sphaerotilaceae</taxon>
        <taxon>Aquincola</taxon>
    </lineage>
</organism>
<evidence type="ECO:0000313" key="3">
    <source>
        <dbReference type="EMBL" id="URI06850.1"/>
    </source>
</evidence>